<reference evidence="2 3" key="1">
    <citation type="submission" date="2020-03" db="EMBL/GenBank/DDBJ databases">
        <title>Soil Listeria distribution.</title>
        <authorList>
            <person name="Liao J."/>
            <person name="Wiedmann M."/>
        </authorList>
    </citation>
    <scope>NUCLEOTIDE SEQUENCE [LARGE SCALE GENOMIC DNA]</scope>
    <source>
        <strain evidence="2 3">FSL L7-0051</strain>
    </source>
</reference>
<evidence type="ECO:0000313" key="3">
    <source>
        <dbReference type="Proteomes" id="UP000543005"/>
    </source>
</evidence>
<dbReference type="Proteomes" id="UP000543005">
    <property type="component" value="Unassembled WGS sequence"/>
</dbReference>
<gene>
    <name evidence="2" type="ORF">HCC36_11075</name>
</gene>
<dbReference type="EMBL" id="JAARZT010000020">
    <property type="protein sequence ID" value="MBC2293771.1"/>
    <property type="molecule type" value="Genomic_DNA"/>
</dbReference>
<evidence type="ECO:0000259" key="1">
    <source>
        <dbReference type="Pfam" id="PF10651"/>
    </source>
</evidence>
<organism evidence="2 3">
    <name type="scientific">Listeria booriae</name>
    <dbReference type="NCBI Taxonomy" id="1552123"/>
    <lineage>
        <taxon>Bacteria</taxon>
        <taxon>Bacillati</taxon>
        <taxon>Bacillota</taxon>
        <taxon>Bacilli</taxon>
        <taxon>Bacillales</taxon>
        <taxon>Listeriaceae</taxon>
        <taxon>Listeria</taxon>
    </lineage>
</organism>
<dbReference type="Pfam" id="PF10651">
    <property type="entry name" value="BppU_N"/>
    <property type="match status" value="1"/>
</dbReference>
<protein>
    <submittedName>
        <fullName evidence="2">BppU family phage baseplate upper protein</fullName>
    </submittedName>
</protein>
<name>A0A842FPV4_9LIST</name>
<feature type="domain" description="BppU N-terminal" evidence="1">
    <location>
        <begin position="20"/>
        <end position="158"/>
    </location>
</feature>
<sequence length="437" mass="47123">MATLKNYPFSLDLVSDSLTPLILSRVTEKKSTTLVVEIFNNGDTIDDFDAYTPVFECALPGGKFVRDDGSTYGNMQKVGGKIVYTIAKEVFSTQGILNLCYFALEKGGTPGFQILDSLDLTADERVTTQNFTISVSKDATQGNIVVEDFISDIDKLTNFIEAETAQSMAALNIALTKLDVATASANELIALINANAVVKITDTTNWQKAKLTADSGAAKSPPDVTTLAAINEQGSFYINSTAAGKLTDAPGSGAFRLENHKLITGTAVEQHARYFSTSNASANRHFYRYVGATASPWREYENTVGSQAKADLAEAHAINSSIDFVNNKFADTGWIPLTLKAGFTAFANSVPRYRKIGNEVSYAGVVVRTSGGTGVFATIEDGYRQKDTYPQSHLVGQQTSAADAQAQIYTHSNGNLEIVSAVYASPIWLNEISYFTD</sequence>
<dbReference type="RefSeq" id="WP_185629536.1">
    <property type="nucleotide sequence ID" value="NZ_JAARZT010000020.1"/>
</dbReference>
<dbReference type="InterPro" id="IPR018913">
    <property type="entry name" value="BppU_N"/>
</dbReference>
<accession>A0A842FPV4</accession>
<dbReference type="Gene3D" id="2.60.40.3350">
    <property type="match status" value="1"/>
</dbReference>
<dbReference type="AlphaFoldDB" id="A0A842FPV4"/>
<proteinExistence type="predicted"/>
<comment type="caution">
    <text evidence="2">The sequence shown here is derived from an EMBL/GenBank/DDBJ whole genome shotgun (WGS) entry which is preliminary data.</text>
</comment>
<evidence type="ECO:0000313" key="2">
    <source>
        <dbReference type="EMBL" id="MBC2293771.1"/>
    </source>
</evidence>